<gene>
    <name evidence="6" type="primary">LOC108669385</name>
</gene>
<sequence>MTSGVHDLAHLDLSVAEVRSSGSVKHKGHAEQDSTSSRTKPVHGLNSRDRCCGGQEAVSFLQAEHEKILAGLHAEVRALQEKCGDLQFEVHLRNVSDPSNAKSSSQIQQLKASMQEKDAMIQELQTQLEEYEREHNEFRDHSSWRELQLKQQIEVGEQRLASLRDECLSLRAKVRDLKMYSAALRRGDSTSRPDSRASIIEDEPLSLDSGELSLSGTWRDARLSISQPKRTRQTSGSSIEKLHLNNSLSSSFDLSAISPSPSTARPSSSRPESVLLPPINLSQSVGKPNLRQQMRFSSAPAVNPKRTPSRRRASEAQTQKKKPAE</sequence>
<dbReference type="OrthoDB" id="2155209at2759"/>
<evidence type="ECO:0000313" key="6">
    <source>
        <dbReference type="RefSeq" id="XP_047738664.1"/>
    </source>
</evidence>
<evidence type="ECO:0000313" key="5">
    <source>
        <dbReference type="Proteomes" id="UP000694843"/>
    </source>
</evidence>
<organism evidence="5 6">
    <name type="scientific">Hyalella azteca</name>
    <name type="common">Amphipod</name>
    <dbReference type="NCBI Taxonomy" id="294128"/>
    <lineage>
        <taxon>Eukaryota</taxon>
        <taxon>Metazoa</taxon>
        <taxon>Ecdysozoa</taxon>
        <taxon>Arthropoda</taxon>
        <taxon>Crustacea</taxon>
        <taxon>Multicrustacea</taxon>
        <taxon>Malacostraca</taxon>
        <taxon>Eumalacostraca</taxon>
        <taxon>Peracarida</taxon>
        <taxon>Amphipoda</taxon>
        <taxon>Senticaudata</taxon>
        <taxon>Talitrida</taxon>
        <taxon>Talitroidea</taxon>
        <taxon>Hyalellidae</taxon>
        <taxon>Hyalella</taxon>
    </lineage>
</organism>
<evidence type="ECO:0000256" key="3">
    <source>
        <dbReference type="SAM" id="MobiDB-lite"/>
    </source>
</evidence>
<dbReference type="PANTHER" id="PTHR14882">
    <property type="entry name" value="COILED-COIL DOMAIN-CONTAINING 74A"/>
    <property type="match status" value="1"/>
</dbReference>
<feature type="domain" description="CCDC92/74 N-terminal" evidence="4">
    <location>
        <begin position="56"/>
        <end position="96"/>
    </location>
</feature>
<feature type="coiled-coil region" evidence="2">
    <location>
        <begin position="107"/>
        <end position="173"/>
    </location>
</feature>
<evidence type="ECO:0000256" key="2">
    <source>
        <dbReference type="SAM" id="Coils"/>
    </source>
</evidence>
<evidence type="ECO:0000259" key="4">
    <source>
        <dbReference type="Pfam" id="PF14916"/>
    </source>
</evidence>
<accession>A0A979FRB2</accession>
<name>A0A979FRB2_HYAAZ</name>
<dbReference type="KEGG" id="hazt:108669385"/>
<protein>
    <submittedName>
        <fullName evidence="6">Uncharacterized protein LOC108669385</fullName>
    </submittedName>
</protein>
<feature type="region of interest" description="Disordered" evidence="3">
    <location>
        <begin position="19"/>
        <end position="48"/>
    </location>
</feature>
<dbReference type="AlphaFoldDB" id="A0A979FRB2"/>
<dbReference type="Pfam" id="PF14916">
    <property type="entry name" value="CCDC92"/>
    <property type="match status" value="1"/>
</dbReference>
<keyword evidence="5" id="KW-1185">Reference proteome</keyword>
<feature type="compositionally biased region" description="Low complexity" evidence="3">
    <location>
        <begin position="251"/>
        <end position="273"/>
    </location>
</feature>
<dbReference type="GeneID" id="108669385"/>
<proteinExistence type="predicted"/>
<dbReference type="Proteomes" id="UP000694843">
    <property type="component" value="Unplaced"/>
</dbReference>
<keyword evidence="1 2" id="KW-0175">Coiled coil</keyword>
<dbReference type="RefSeq" id="XP_047738664.1">
    <property type="nucleotide sequence ID" value="XM_047882708.1"/>
</dbReference>
<dbReference type="PANTHER" id="PTHR14882:SF1">
    <property type="entry name" value="CCDC92 DOMAIN-CONTAINING PROTEIN"/>
    <property type="match status" value="1"/>
</dbReference>
<dbReference type="InterPro" id="IPR040370">
    <property type="entry name" value="CCDC74A/CCDC74B/CCDC92"/>
</dbReference>
<dbReference type="Gene3D" id="1.10.287.1490">
    <property type="match status" value="1"/>
</dbReference>
<feature type="compositionally biased region" description="Polar residues" evidence="3">
    <location>
        <begin position="280"/>
        <end position="296"/>
    </location>
</feature>
<feature type="region of interest" description="Disordered" evidence="3">
    <location>
        <begin position="251"/>
        <end position="325"/>
    </location>
</feature>
<reference evidence="6" key="1">
    <citation type="submission" date="2025-08" db="UniProtKB">
        <authorList>
            <consortium name="RefSeq"/>
        </authorList>
    </citation>
    <scope>IDENTIFICATION</scope>
    <source>
        <tissue evidence="6">Whole organism</tissue>
    </source>
</reference>
<dbReference type="InterPro" id="IPR039496">
    <property type="entry name" value="CCDC92/74_N"/>
</dbReference>
<evidence type="ECO:0000256" key="1">
    <source>
        <dbReference type="ARBA" id="ARBA00023054"/>
    </source>
</evidence>
<dbReference type="OMA" id="AHRIHHG"/>